<dbReference type="PANTHER" id="PTHR40780:SF3">
    <property type="entry name" value="DUF3669 DOMAIN-CONTAINING PROTEIN"/>
    <property type="match status" value="1"/>
</dbReference>
<dbReference type="InterPro" id="IPR022137">
    <property type="entry name" value="Znf_prot_DUF3669"/>
</dbReference>
<feature type="compositionally biased region" description="Polar residues" evidence="1">
    <location>
        <begin position="1"/>
        <end position="10"/>
    </location>
</feature>
<evidence type="ECO:0000259" key="2">
    <source>
        <dbReference type="Pfam" id="PF12417"/>
    </source>
</evidence>
<keyword evidence="4" id="KW-1185">Reference proteome</keyword>
<feature type="region of interest" description="Disordered" evidence="1">
    <location>
        <begin position="243"/>
        <end position="266"/>
    </location>
</feature>
<proteinExistence type="predicted"/>
<name>A0A8H3YQT4_VENIN</name>
<feature type="compositionally biased region" description="Low complexity" evidence="1">
    <location>
        <begin position="251"/>
        <end position="266"/>
    </location>
</feature>
<dbReference type="PANTHER" id="PTHR40780">
    <property type="entry name" value="DUF3669 DOMAIN-CONTAINING PROTEIN"/>
    <property type="match status" value="1"/>
</dbReference>
<organism evidence="3 4">
    <name type="scientific">Venturia inaequalis</name>
    <name type="common">Apple scab fungus</name>
    <dbReference type="NCBI Taxonomy" id="5025"/>
    <lineage>
        <taxon>Eukaryota</taxon>
        <taxon>Fungi</taxon>
        <taxon>Dikarya</taxon>
        <taxon>Ascomycota</taxon>
        <taxon>Pezizomycotina</taxon>
        <taxon>Dothideomycetes</taxon>
        <taxon>Pleosporomycetidae</taxon>
        <taxon>Venturiales</taxon>
        <taxon>Venturiaceae</taxon>
        <taxon>Venturia</taxon>
    </lineage>
</organism>
<feature type="region of interest" description="Disordered" evidence="1">
    <location>
        <begin position="1"/>
        <end position="26"/>
    </location>
</feature>
<evidence type="ECO:0000313" key="3">
    <source>
        <dbReference type="EMBL" id="KAE9968603.1"/>
    </source>
</evidence>
<protein>
    <recommendedName>
        <fullName evidence="2">DUF3669 domain-containing protein</fullName>
    </recommendedName>
</protein>
<dbReference type="Pfam" id="PF12417">
    <property type="entry name" value="DUF3669"/>
    <property type="match status" value="1"/>
</dbReference>
<reference evidence="3 4" key="1">
    <citation type="submission" date="2019-07" db="EMBL/GenBank/DDBJ databases">
        <title>Venturia inaequalis Genome Resource.</title>
        <authorList>
            <person name="Lichtner F.J."/>
        </authorList>
    </citation>
    <scope>NUCLEOTIDE SEQUENCE [LARGE SCALE GENOMIC DNA]</scope>
    <source>
        <strain evidence="3 4">DMI_063113</strain>
    </source>
</reference>
<evidence type="ECO:0000313" key="4">
    <source>
        <dbReference type="Proteomes" id="UP000490939"/>
    </source>
</evidence>
<feature type="domain" description="DUF3669" evidence="2">
    <location>
        <begin position="274"/>
        <end position="337"/>
    </location>
</feature>
<accession>A0A8H3YQT4</accession>
<sequence>MSKINNTTLSRPPPGNPTLRLTNDAHPHPLRPFRHIGHGFCGSVWAVEGSGINTCAIKREDGGEGRSVQKDFTMHQKINSSLQALKRNSPERAALASSISIPACYQYVERSDDIWWSERLERFPSQFQVACNALITDRIPPFRQSVRDLLVNYYCPSAIQESAKNYPANSDCLIRPYLGRRRRNERKSMFKAFSLRNYPLHIDQMEELGLDSTHYARVMAETLAIMHWAAQVDGNDVEFVLAPPRPTTTDPSEAPPTSTSISTSTSDPLGEHTIWILDFDCCRDMPMDESGIDQAWRAFYKNDPFYPQPNRDNPEDQRLWEAFKERFMEASAIILGPENEIAHFPGLLVGKIEDGNPFAAGMSN</sequence>
<dbReference type="AlphaFoldDB" id="A0A8H3YQT4"/>
<evidence type="ECO:0000256" key="1">
    <source>
        <dbReference type="SAM" id="MobiDB-lite"/>
    </source>
</evidence>
<dbReference type="Proteomes" id="UP000490939">
    <property type="component" value="Unassembled WGS sequence"/>
</dbReference>
<gene>
    <name evidence="3" type="ORF">EG327_011003</name>
</gene>
<dbReference type="EMBL" id="WNWR01000822">
    <property type="protein sequence ID" value="KAE9968603.1"/>
    <property type="molecule type" value="Genomic_DNA"/>
</dbReference>
<comment type="caution">
    <text evidence="3">The sequence shown here is derived from an EMBL/GenBank/DDBJ whole genome shotgun (WGS) entry which is preliminary data.</text>
</comment>